<dbReference type="InterPro" id="IPR022742">
    <property type="entry name" value="Hydrolase_4"/>
</dbReference>
<dbReference type="Pfam" id="PF12146">
    <property type="entry name" value="Hydrolase_4"/>
    <property type="match status" value="1"/>
</dbReference>
<evidence type="ECO:0000259" key="1">
    <source>
        <dbReference type="Pfam" id="PF12146"/>
    </source>
</evidence>
<dbReference type="Gene3D" id="3.40.50.1820">
    <property type="entry name" value="alpha/beta hydrolase"/>
    <property type="match status" value="1"/>
</dbReference>
<name>A0A0G0E8Y2_9BACT</name>
<evidence type="ECO:0000313" key="2">
    <source>
        <dbReference type="EMBL" id="KKQ01977.1"/>
    </source>
</evidence>
<organism evidence="2 3">
    <name type="scientific">Candidatus Roizmanbacteria bacterium GW2011_GWA2_36_23</name>
    <dbReference type="NCBI Taxonomy" id="1618480"/>
    <lineage>
        <taxon>Bacteria</taxon>
        <taxon>Candidatus Roizmaniibacteriota</taxon>
    </lineage>
</organism>
<dbReference type="InterPro" id="IPR029058">
    <property type="entry name" value="AB_hydrolase_fold"/>
</dbReference>
<dbReference type="STRING" id="1618480.US11_C0002G0036"/>
<dbReference type="SUPFAM" id="SSF53474">
    <property type="entry name" value="alpha/beta-Hydrolases"/>
    <property type="match status" value="1"/>
</dbReference>
<comment type="caution">
    <text evidence="2">The sequence shown here is derived from an EMBL/GenBank/DDBJ whole genome shotgun (WGS) entry which is preliminary data.</text>
</comment>
<dbReference type="PANTHER" id="PTHR42886">
    <property type="entry name" value="RE40534P-RELATED"/>
    <property type="match status" value="1"/>
</dbReference>
<proteinExistence type="predicted"/>
<protein>
    <recommendedName>
        <fullName evidence="1">Serine aminopeptidase S33 domain-containing protein</fullName>
    </recommendedName>
</protein>
<sequence>MESKLYFYNSKGNKLCGILADPGSKPKSVIIIVHGFNSNKNTKNFVRLKEILYENKIASFRFDIFGHGESEGDFAELTISEAVDDILQSIKYLKKIGYSKIGLVGSSFGGNASIIVASKYKDLSLLVLKSPVSDYEERNQKMLSRSELEDWKSKGYRDMNDDGKIIKINYAFVVDYINNNGYEVANLINIPTLIVHGDADESVPVRQSIKISKLIPNCSLVLIHGANHVYTKPEHAQQMLKHISEFIINNL</sequence>
<evidence type="ECO:0000313" key="3">
    <source>
        <dbReference type="Proteomes" id="UP000034344"/>
    </source>
</evidence>
<dbReference type="EMBL" id="LBRS01000002">
    <property type="protein sequence ID" value="KKQ01977.1"/>
    <property type="molecule type" value="Genomic_DNA"/>
</dbReference>
<dbReference type="PANTHER" id="PTHR42886:SF53">
    <property type="entry name" value="ALPHA_BETA-HYDROLASES SUPERFAMILY PROTEIN"/>
    <property type="match status" value="1"/>
</dbReference>
<feature type="domain" description="Serine aminopeptidase S33" evidence="1">
    <location>
        <begin position="25"/>
        <end position="139"/>
    </location>
</feature>
<dbReference type="AlphaFoldDB" id="A0A0G0E8Y2"/>
<accession>A0A0G0E8Y2</accession>
<dbReference type="Proteomes" id="UP000034344">
    <property type="component" value="Unassembled WGS sequence"/>
</dbReference>
<reference evidence="2 3" key="1">
    <citation type="journal article" date="2015" name="Nature">
        <title>rRNA introns, odd ribosomes, and small enigmatic genomes across a large radiation of phyla.</title>
        <authorList>
            <person name="Brown C.T."/>
            <person name="Hug L.A."/>
            <person name="Thomas B.C."/>
            <person name="Sharon I."/>
            <person name="Castelle C.J."/>
            <person name="Singh A."/>
            <person name="Wilkins M.J."/>
            <person name="Williams K.H."/>
            <person name="Banfield J.F."/>
        </authorList>
    </citation>
    <scope>NUCLEOTIDE SEQUENCE [LARGE SCALE GENOMIC DNA]</scope>
</reference>
<gene>
    <name evidence="2" type="ORF">US11_C0002G0036</name>
</gene>